<dbReference type="PANTHER" id="PTHR31373">
    <property type="entry name" value="OS06G0652100 PROTEIN"/>
    <property type="match status" value="1"/>
</dbReference>
<dbReference type="PANTHER" id="PTHR31373:SF27">
    <property type="entry name" value="TROVE DOMAIN-CONTAINING PROTEIN"/>
    <property type="match status" value="1"/>
</dbReference>
<dbReference type="EMBL" id="ML977557">
    <property type="protein sequence ID" value="KAF2007352.1"/>
    <property type="molecule type" value="Genomic_DNA"/>
</dbReference>
<protein>
    <submittedName>
        <fullName evidence="4">Uncharacterized protein</fullName>
    </submittedName>
</protein>
<keyword evidence="5" id="KW-1185">Reference proteome</keyword>
<evidence type="ECO:0000259" key="2">
    <source>
        <dbReference type="Pfam" id="PF11443"/>
    </source>
</evidence>
<dbReference type="InterPro" id="IPR058580">
    <property type="entry name" value="DUF2828"/>
</dbReference>
<dbReference type="AlphaFoldDB" id="A0A6A5X367"/>
<dbReference type="OrthoDB" id="1149618at2759"/>
<dbReference type="Pfam" id="PF11443">
    <property type="entry name" value="DUF2828"/>
    <property type="match status" value="1"/>
</dbReference>
<dbReference type="InterPro" id="IPR056690">
    <property type="entry name" value="DUF7788"/>
</dbReference>
<dbReference type="InterPro" id="IPR036465">
    <property type="entry name" value="vWFA_dom_sf"/>
</dbReference>
<evidence type="ECO:0000313" key="4">
    <source>
        <dbReference type="EMBL" id="KAF2007352.1"/>
    </source>
</evidence>
<dbReference type="InterPro" id="IPR011205">
    <property type="entry name" value="UCP015417_vWA"/>
</dbReference>
<name>A0A6A5X367_9PLEO</name>
<organism evidence="4 5">
    <name type="scientific">Amniculicola lignicola CBS 123094</name>
    <dbReference type="NCBI Taxonomy" id="1392246"/>
    <lineage>
        <taxon>Eukaryota</taxon>
        <taxon>Fungi</taxon>
        <taxon>Dikarya</taxon>
        <taxon>Ascomycota</taxon>
        <taxon>Pezizomycotina</taxon>
        <taxon>Dothideomycetes</taxon>
        <taxon>Pleosporomycetidae</taxon>
        <taxon>Pleosporales</taxon>
        <taxon>Amniculicolaceae</taxon>
        <taxon>Amniculicola</taxon>
    </lineage>
</organism>
<feature type="compositionally biased region" description="Basic and acidic residues" evidence="1">
    <location>
        <begin position="235"/>
        <end position="248"/>
    </location>
</feature>
<sequence length="814" mass="90789">MASTTQDTAAPRHSVLDSKFPVLLPHDASLFMPEAEFQAFVKTLVGSETKAGERSESPHKRRASDPAEDEPQSKAPKSPFIDGLLKDKRRYMDEEDLRANNKTLTANADATNISSKNPLVDLFYDLGDNAKAESLKIAKLVSLKKVKAEPLKKVKAEVLKKLLDEAWDEDPLMTLKIIFSVRSIHLGKSNRFAAYNALGWLSQNHPLTLLANLKWLVRPVIQKTIPKKEKKDKKRGAATDKDENKGKGEEDDDFEMVDADEDVKATEIDPDKAYDVRFGVSHGYWKDLLNLVALAANNELKVDGDPASLLLQKSDKELPKVKRKREWDAAKAKELRQQKQTDRYQQALQKLETDGFYHALCLTVARLFATQLREDAALLQSEKPSDKKKISLAAKWSPTFGEFHDKHTMILSYISEALFPEPALICPDATNRELYLRHARELLRKKIVSPLRKALSVVEREIAANNFEAIKYQTVPSLAMQRYSGLFIRKDFEHFAAYIKNVAEGSAQISGAVLLPSTLVSKAMKIASKSQRPTDLKDVKAMKKAAADNIMRDVIDGQWKSLVQRIRDSGVLESSIAVCDVSGSMNSPIFKDGSAPMDSSIGLSLLLAEVTKPPFGGALIAFSEEPHMVKVGGEHDPRGLVEKVHYIDQVAVGYNTNFTAVFEKLILPMAKREKLKKEDMVKQVFVFSDMQFDEAEVGADTWSSSYERIKALFEAEGYDIPTLVFWNLAADSTSKPVTNDDIGTRLVSGYSQGMLKSFLDAGGFKGDETELVEKLVEGEDGMMEVTEEKKKMNPLAQVEKAVSHIAFSMLTVED</sequence>
<reference evidence="4" key="1">
    <citation type="journal article" date="2020" name="Stud. Mycol.">
        <title>101 Dothideomycetes genomes: a test case for predicting lifestyles and emergence of pathogens.</title>
        <authorList>
            <person name="Haridas S."/>
            <person name="Albert R."/>
            <person name="Binder M."/>
            <person name="Bloem J."/>
            <person name="Labutti K."/>
            <person name="Salamov A."/>
            <person name="Andreopoulos B."/>
            <person name="Baker S."/>
            <person name="Barry K."/>
            <person name="Bills G."/>
            <person name="Bluhm B."/>
            <person name="Cannon C."/>
            <person name="Castanera R."/>
            <person name="Culley D."/>
            <person name="Daum C."/>
            <person name="Ezra D."/>
            <person name="Gonzalez J."/>
            <person name="Henrissat B."/>
            <person name="Kuo A."/>
            <person name="Liang C."/>
            <person name="Lipzen A."/>
            <person name="Lutzoni F."/>
            <person name="Magnuson J."/>
            <person name="Mondo S."/>
            <person name="Nolan M."/>
            <person name="Ohm R."/>
            <person name="Pangilinan J."/>
            <person name="Park H.-J."/>
            <person name="Ramirez L."/>
            <person name="Alfaro M."/>
            <person name="Sun H."/>
            <person name="Tritt A."/>
            <person name="Yoshinaga Y."/>
            <person name="Zwiers L.-H."/>
            <person name="Turgeon B."/>
            <person name="Goodwin S."/>
            <person name="Spatafora J."/>
            <person name="Crous P."/>
            <person name="Grigoriev I."/>
        </authorList>
    </citation>
    <scope>NUCLEOTIDE SEQUENCE</scope>
    <source>
        <strain evidence="4">CBS 123094</strain>
    </source>
</reference>
<evidence type="ECO:0000259" key="3">
    <source>
        <dbReference type="Pfam" id="PF25043"/>
    </source>
</evidence>
<feature type="region of interest" description="Disordered" evidence="1">
    <location>
        <begin position="48"/>
        <end position="80"/>
    </location>
</feature>
<evidence type="ECO:0000256" key="1">
    <source>
        <dbReference type="SAM" id="MobiDB-lite"/>
    </source>
</evidence>
<proteinExistence type="predicted"/>
<feature type="domain" description="DUF7788" evidence="3">
    <location>
        <begin position="574"/>
        <end position="802"/>
    </location>
</feature>
<dbReference type="Pfam" id="PF25043">
    <property type="entry name" value="DUF7788"/>
    <property type="match status" value="1"/>
</dbReference>
<gene>
    <name evidence="4" type="ORF">P154DRAFT_517102</name>
</gene>
<dbReference type="SUPFAM" id="SSF53300">
    <property type="entry name" value="vWA-like"/>
    <property type="match status" value="1"/>
</dbReference>
<accession>A0A6A5X367</accession>
<dbReference type="Proteomes" id="UP000799779">
    <property type="component" value="Unassembled WGS sequence"/>
</dbReference>
<feature type="region of interest" description="Disordered" evidence="1">
    <location>
        <begin position="227"/>
        <end position="256"/>
    </location>
</feature>
<feature type="domain" description="DUF2828" evidence="2">
    <location>
        <begin position="105"/>
        <end position="572"/>
    </location>
</feature>
<evidence type="ECO:0000313" key="5">
    <source>
        <dbReference type="Proteomes" id="UP000799779"/>
    </source>
</evidence>